<comment type="caution">
    <text evidence="2">The sequence shown here is derived from an EMBL/GenBank/DDBJ whole genome shotgun (WGS) entry which is preliminary data.</text>
</comment>
<keyword evidence="3" id="KW-1185">Reference proteome</keyword>
<sequence>MRTYRYKPLTPADFSNDRGNSIRLLKLLPGLPHEPVECQLSVHSVIEVANNKIYEALSYCWGTEEADRCIILGDTSCEEEEEMMFNVRQALYEALCALRFEDQPRTLWIDAICINQTDNIEKSVQVGLMRQIYEGARSTLIWLGPSTPDTSEAMAFVRTLKLTWDKCNGDVAVIAQLTDEDLKQLGLPDARDWRKVPEQLLRMLELPWFERAWVVQEVTVSTSAQVYWGAEQLDWRDFVTAICFASRAELPHACYGAYQRVVTFADEDFLYRHNRSHLLSALLRHRSCKVTEPLDKVYAFLGLTSSSLHGIPLVVDYEKDLVVAYTEFARKIAHHGRSLDILSMPAKPHAGEFQPTILNLPTWAPDWGVGFQIRNEHPRYVHQSSQRIYAESMSLANIEEAGSRVSRTFSATGTSCFTPVIESVDYSLTVQGQLLDLISSKDASLPFADRSTYPALNNPPIHLDWEDAIGLDLSLSSMPVQTYITGEGLLDAFCQTILVGNIAPTENVHDLTSEYCTWSKSHRFQGRMGYYMSGLASSFFLYQNVPASFEARLRAAIFRTFVQTEKEYMGLVSGKVERGDQIWLLKGSKVPVVLRKKDEKSEYEVVGDAYVHGVMYGEAFDEEQCEQIVLI</sequence>
<organism evidence="2 3">
    <name type="scientific">Venturia nashicola</name>
    <dbReference type="NCBI Taxonomy" id="86259"/>
    <lineage>
        <taxon>Eukaryota</taxon>
        <taxon>Fungi</taxon>
        <taxon>Dikarya</taxon>
        <taxon>Ascomycota</taxon>
        <taxon>Pezizomycotina</taxon>
        <taxon>Dothideomycetes</taxon>
        <taxon>Pleosporomycetidae</taxon>
        <taxon>Venturiales</taxon>
        <taxon>Venturiaceae</taxon>
        <taxon>Venturia</taxon>
    </lineage>
</organism>
<accession>A0A4Z1NFZ6</accession>
<dbReference type="PANTHER" id="PTHR24148:SF64">
    <property type="entry name" value="HETEROKARYON INCOMPATIBILITY DOMAIN-CONTAINING PROTEIN"/>
    <property type="match status" value="1"/>
</dbReference>
<protein>
    <submittedName>
        <fullName evidence="2">HET-domain-containing protein</fullName>
    </submittedName>
</protein>
<dbReference type="Pfam" id="PF26639">
    <property type="entry name" value="Het-6_barrel"/>
    <property type="match status" value="1"/>
</dbReference>
<dbReference type="STRING" id="86259.A0A4Z1NFZ6"/>
<evidence type="ECO:0000259" key="1">
    <source>
        <dbReference type="Pfam" id="PF06985"/>
    </source>
</evidence>
<dbReference type="AlphaFoldDB" id="A0A4Z1NFZ6"/>
<name>A0A4Z1NFZ6_9PEZI</name>
<evidence type="ECO:0000313" key="3">
    <source>
        <dbReference type="Proteomes" id="UP000298493"/>
    </source>
</evidence>
<dbReference type="Proteomes" id="UP000298493">
    <property type="component" value="Unassembled WGS sequence"/>
</dbReference>
<dbReference type="Pfam" id="PF06985">
    <property type="entry name" value="HET"/>
    <property type="match status" value="1"/>
</dbReference>
<feature type="domain" description="Heterokaryon incompatibility" evidence="1">
    <location>
        <begin position="54"/>
        <end position="217"/>
    </location>
</feature>
<dbReference type="EMBL" id="SNSC02000023">
    <property type="protein sequence ID" value="TID14357.1"/>
    <property type="molecule type" value="Genomic_DNA"/>
</dbReference>
<evidence type="ECO:0000313" key="2">
    <source>
        <dbReference type="EMBL" id="TID14357.1"/>
    </source>
</evidence>
<dbReference type="InterPro" id="IPR052895">
    <property type="entry name" value="HetReg/Transcr_Mod"/>
</dbReference>
<dbReference type="PANTHER" id="PTHR24148">
    <property type="entry name" value="ANKYRIN REPEAT DOMAIN-CONTAINING PROTEIN 39 HOMOLOG-RELATED"/>
    <property type="match status" value="1"/>
</dbReference>
<reference evidence="2 3" key="1">
    <citation type="submission" date="2019-04" db="EMBL/GenBank/DDBJ databases">
        <title>High contiguity whole genome sequence and gene annotation resource for two Venturia nashicola isolates.</title>
        <authorList>
            <person name="Prokchorchik M."/>
            <person name="Won K."/>
            <person name="Lee Y."/>
            <person name="Choi E.D."/>
            <person name="Segonzac C."/>
            <person name="Sohn K.H."/>
        </authorList>
    </citation>
    <scope>NUCLEOTIDE SEQUENCE [LARGE SCALE GENOMIC DNA]</scope>
    <source>
        <strain evidence="2 3">PRI2</strain>
    </source>
</reference>
<dbReference type="InterPro" id="IPR010730">
    <property type="entry name" value="HET"/>
</dbReference>
<proteinExistence type="predicted"/>
<dbReference type="OrthoDB" id="5416609at2759"/>
<gene>
    <name evidence="2" type="ORF">E6O75_ATG09436</name>
</gene>